<name>A0A5S6Q6Q2_TRIMR</name>
<proteinExistence type="predicted"/>
<keyword evidence="3" id="KW-0677">Repeat</keyword>
<reference evidence="7" key="1">
    <citation type="submission" date="2019-12" db="UniProtKB">
        <authorList>
            <consortium name="WormBaseParasite"/>
        </authorList>
    </citation>
    <scope>IDENTIFICATION</scope>
</reference>
<feature type="region of interest" description="Disordered" evidence="4">
    <location>
        <begin position="148"/>
        <end position="187"/>
    </location>
</feature>
<feature type="compositionally biased region" description="Polar residues" evidence="4">
    <location>
        <begin position="167"/>
        <end position="182"/>
    </location>
</feature>
<evidence type="ECO:0000313" key="6">
    <source>
        <dbReference type="Proteomes" id="UP000046395"/>
    </source>
</evidence>
<evidence type="ECO:0000256" key="3">
    <source>
        <dbReference type="ARBA" id="ARBA00022737"/>
    </source>
</evidence>
<dbReference type="InterPro" id="IPR020858">
    <property type="entry name" value="Serum_albumin-like"/>
</dbReference>
<comment type="subcellular location">
    <subcellularLocation>
        <location evidence="1">Secreted</location>
    </subcellularLocation>
</comment>
<keyword evidence="5" id="KW-0732">Signal</keyword>
<feature type="compositionally biased region" description="Basic and acidic residues" evidence="4">
    <location>
        <begin position="157"/>
        <end position="166"/>
    </location>
</feature>
<protein>
    <recommendedName>
        <fullName evidence="8">Domain of unknown function DB domain-containing protein</fullName>
    </recommendedName>
</protein>
<evidence type="ECO:0008006" key="8">
    <source>
        <dbReference type="Google" id="ProtNLM"/>
    </source>
</evidence>
<feature type="signal peptide" evidence="5">
    <location>
        <begin position="1"/>
        <end position="16"/>
    </location>
</feature>
<dbReference type="WBParaSite" id="TMUE_1000002627.1">
    <property type="protein sequence ID" value="TMUE_1000002627.1"/>
    <property type="gene ID" value="WBGene00288138"/>
</dbReference>
<dbReference type="Proteomes" id="UP000046395">
    <property type="component" value="Unassembled WGS sequence"/>
</dbReference>
<evidence type="ECO:0000313" key="7">
    <source>
        <dbReference type="WBParaSite" id="TMUE_1000002627.1"/>
    </source>
</evidence>
<keyword evidence="6" id="KW-1185">Reference proteome</keyword>
<dbReference type="GO" id="GO:0005615">
    <property type="term" value="C:extracellular space"/>
    <property type="evidence" value="ECO:0007669"/>
    <property type="project" value="InterPro"/>
</dbReference>
<dbReference type="AlphaFoldDB" id="A0A5S6Q6Q2"/>
<keyword evidence="2" id="KW-0964">Secreted</keyword>
<evidence type="ECO:0000256" key="1">
    <source>
        <dbReference type="ARBA" id="ARBA00004613"/>
    </source>
</evidence>
<organism evidence="6 7">
    <name type="scientific">Trichuris muris</name>
    <name type="common">Mouse whipworm</name>
    <dbReference type="NCBI Taxonomy" id="70415"/>
    <lineage>
        <taxon>Eukaryota</taxon>
        <taxon>Metazoa</taxon>
        <taxon>Ecdysozoa</taxon>
        <taxon>Nematoda</taxon>
        <taxon>Enoplea</taxon>
        <taxon>Dorylaimia</taxon>
        <taxon>Trichinellida</taxon>
        <taxon>Trichuridae</taxon>
        <taxon>Trichuris</taxon>
    </lineage>
</organism>
<accession>A0A5S6Q6Q2</accession>
<evidence type="ECO:0000256" key="4">
    <source>
        <dbReference type="SAM" id="MobiDB-lite"/>
    </source>
</evidence>
<sequence length="319" mass="37218">MRFLFALSYAFWPLLAVPRSPDRHFELLHESLLWSHPTNWSPTTVDELCKTLAERPPEDLRMNQSDPVFHYNSDSERRGHYHLAMRCCDETRMMDRLPCFADLRRSFIDRYCHHRGSQHPCCKMEGQQRYKCFVRRYEDENSREEVMLDNRVSARRLGTDDPERATDNTGKSSGNVDRPSSNEVDKAGAEDSELLLSAIEELDSEEGEYCMQNYFPESDLDRLSSEAVSREMCPSTGFATSGCEAKACCKAGALEGKRLEKKHCPYYQCRAFYKTFYNHHRTCIKHKLFCGFFFIACCERQYHKDFYRLDNSNGAFRVG</sequence>
<feature type="chain" id="PRO_5024411847" description="Domain of unknown function DB domain-containing protein" evidence="5">
    <location>
        <begin position="17"/>
        <end position="319"/>
    </location>
</feature>
<dbReference type="Gene3D" id="1.10.246.10">
    <property type="match status" value="1"/>
</dbReference>
<evidence type="ECO:0000256" key="5">
    <source>
        <dbReference type="SAM" id="SignalP"/>
    </source>
</evidence>
<evidence type="ECO:0000256" key="2">
    <source>
        <dbReference type="ARBA" id="ARBA00022525"/>
    </source>
</evidence>
<dbReference type="SUPFAM" id="SSF48552">
    <property type="entry name" value="Serum albumin-like"/>
    <property type="match status" value="1"/>
</dbReference>